<feature type="transmembrane region" description="Helical" evidence="7">
    <location>
        <begin position="140"/>
        <end position="159"/>
    </location>
</feature>
<dbReference type="InterPro" id="IPR011701">
    <property type="entry name" value="MFS"/>
</dbReference>
<dbReference type="Proteomes" id="UP001586593">
    <property type="component" value="Unassembled WGS sequence"/>
</dbReference>
<feature type="transmembrane region" description="Helical" evidence="7">
    <location>
        <begin position="371"/>
        <end position="393"/>
    </location>
</feature>
<feature type="transmembrane region" description="Helical" evidence="7">
    <location>
        <begin position="428"/>
        <end position="445"/>
    </location>
</feature>
<accession>A0ABR3XFM7</accession>
<evidence type="ECO:0000256" key="5">
    <source>
        <dbReference type="ARBA" id="ARBA00023136"/>
    </source>
</evidence>
<keyword evidence="4 7" id="KW-1133">Transmembrane helix</keyword>
<sequence length="502" mass="55044">MSQTTPAPSLDHGAEHVEVDRQGAIQLVYSDPEKTADQQSNMKPERPVGDYSGAVAKTDPAEIALVKKLDRRIMPMLCAMYFLNYLDRTAITSARLNNLEEDLNLTGSQYSTCISLLFVGYILMQLPSNMLMASKHIRPSIYMGVCMALWGVISGLTAATHNYIGLLLVRFFLGIAEAPFYPGALFLLSIFYTRKEISTRLALLYSANILSTAFSGLIAAATFSSIDGAHGLAGWRWLFIIEGIVTVCIALASTFILPDHPLTTSWLTEEERQLAHARIARDTVEQTTRKSSLDSLKAAFGDPRLYLLAMMQNFHLSANGFTNFFPTVVGTLGYSHTITLVMTCPPFILAAIVAPLYGLNSGRVNEKTWHITGGMGVAMAGFIISACTLNTAARYFSCFLFASGVYAVNSCILGWVTATLGQTMEKKAISLSFVNMVSNASYIYTPYLYPKSDGPRYLIAMCAQSGFCAACIICAWALRLWLMATNRKLKREGRDGGLAYAY</sequence>
<evidence type="ECO:0000256" key="4">
    <source>
        <dbReference type="ARBA" id="ARBA00022989"/>
    </source>
</evidence>
<evidence type="ECO:0000256" key="1">
    <source>
        <dbReference type="ARBA" id="ARBA00004141"/>
    </source>
</evidence>
<feature type="transmembrane region" description="Helical" evidence="7">
    <location>
        <begin position="305"/>
        <end position="325"/>
    </location>
</feature>
<evidence type="ECO:0000256" key="6">
    <source>
        <dbReference type="SAM" id="MobiDB-lite"/>
    </source>
</evidence>
<name>A0ABR3XFM7_9PEZI</name>
<proteinExistence type="predicted"/>
<feature type="transmembrane region" description="Helical" evidence="7">
    <location>
        <begin position="457"/>
        <end position="482"/>
    </location>
</feature>
<dbReference type="InterPro" id="IPR020846">
    <property type="entry name" value="MFS_dom"/>
</dbReference>
<comment type="subcellular location">
    <subcellularLocation>
        <location evidence="1">Membrane</location>
        <topology evidence="1">Multi-pass membrane protein</topology>
    </subcellularLocation>
</comment>
<evidence type="ECO:0000313" key="9">
    <source>
        <dbReference type="EMBL" id="KAL1874749.1"/>
    </source>
</evidence>
<dbReference type="EMBL" id="JAZHXJ010000102">
    <property type="protein sequence ID" value="KAL1874749.1"/>
    <property type="molecule type" value="Genomic_DNA"/>
</dbReference>
<dbReference type="InterPro" id="IPR036259">
    <property type="entry name" value="MFS_trans_sf"/>
</dbReference>
<feature type="region of interest" description="Disordered" evidence="6">
    <location>
        <begin position="32"/>
        <end position="53"/>
    </location>
</feature>
<keyword evidence="2" id="KW-0813">Transport</keyword>
<feature type="transmembrane region" description="Helical" evidence="7">
    <location>
        <begin position="399"/>
        <end position="421"/>
    </location>
</feature>
<feature type="transmembrane region" description="Helical" evidence="7">
    <location>
        <begin position="235"/>
        <end position="257"/>
    </location>
</feature>
<reference evidence="9 10" key="1">
    <citation type="journal article" date="2024" name="Commun. Biol.">
        <title>Comparative genomic analysis of thermophilic fungi reveals convergent evolutionary adaptations and gene losses.</title>
        <authorList>
            <person name="Steindorff A.S."/>
            <person name="Aguilar-Pontes M.V."/>
            <person name="Robinson A.J."/>
            <person name="Andreopoulos B."/>
            <person name="LaButti K."/>
            <person name="Kuo A."/>
            <person name="Mondo S."/>
            <person name="Riley R."/>
            <person name="Otillar R."/>
            <person name="Haridas S."/>
            <person name="Lipzen A."/>
            <person name="Grimwood J."/>
            <person name="Schmutz J."/>
            <person name="Clum A."/>
            <person name="Reid I.D."/>
            <person name="Moisan M.C."/>
            <person name="Butler G."/>
            <person name="Nguyen T.T.M."/>
            <person name="Dewar K."/>
            <person name="Conant G."/>
            <person name="Drula E."/>
            <person name="Henrissat B."/>
            <person name="Hansel C."/>
            <person name="Singer S."/>
            <person name="Hutchinson M.I."/>
            <person name="de Vries R.P."/>
            <person name="Natvig D.O."/>
            <person name="Powell A.J."/>
            <person name="Tsang A."/>
            <person name="Grigoriev I.V."/>
        </authorList>
    </citation>
    <scope>NUCLEOTIDE SEQUENCE [LARGE SCALE GENOMIC DNA]</scope>
    <source>
        <strain evidence="9 10">ATCC 24622</strain>
    </source>
</reference>
<gene>
    <name evidence="9" type="ORF">VTK73DRAFT_226</name>
</gene>
<evidence type="ECO:0000256" key="7">
    <source>
        <dbReference type="SAM" id="Phobius"/>
    </source>
</evidence>
<dbReference type="PANTHER" id="PTHR43791:SF62">
    <property type="entry name" value="MAJOR FACILITATOR SUPERFAMILY (MFS) PROFILE DOMAIN-CONTAINING PROTEIN"/>
    <property type="match status" value="1"/>
</dbReference>
<comment type="caution">
    <text evidence="9">The sequence shown here is derived from an EMBL/GenBank/DDBJ whole genome shotgun (WGS) entry which is preliminary data.</text>
</comment>
<feature type="transmembrane region" description="Helical" evidence="7">
    <location>
        <begin position="337"/>
        <end position="359"/>
    </location>
</feature>
<dbReference type="PROSITE" id="PS50850">
    <property type="entry name" value="MFS"/>
    <property type="match status" value="1"/>
</dbReference>
<feature type="domain" description="Major facilitator superfamily (MFS) profile" evidence="8">
    <location>
        <begin position="73"/>
        <end position="502"/>
    </location>
</feature>
<dbReference type="Pfam" id="PF07690">
    <property type="entry name" value="MFS_1"/>
    <property type="match status" value="1"/>
</dbReference>
<keyword evidence="3 7" id="KW-0812">Transmembrane</keyword>
<evidence type="ECO:0000256" key="2">
    <source>
        <dbReference type="ARBA" id="ARBA00022448"/>
    </source>
</evidence>
<evidence type="ECO:0000256" key="3">
    <source>
        <dbReference type="ARBA" id="ARBA00022692"/>
    </source>
</evidence>
<evidence type="ECO:0000259" key="8">
    <source>
        <dbReference type="PROSITE" id="PS50850"/>
    </source>
</evidence>
<feature type="transmembrane region" description="Helical" evidence="7">
    <location>
        <begin position="171"/>
        <end position="191"/>
    </location>
</feature>
<feature type="transmembrane region" description="Helical" evidence="7">
    <location>
        <begin position="203"/>
        <end position="223"/>
    </location>
</feature>
<keyword evidence="5 7" id="KW-0472">Membrane</keyword>
<organism evidence="9 10">
    <name type="scientific">Phialemonium thermophilum</name>
    <dbReference type="NCBI Taxonomy" id="223376"/>
    <lineage>
        <taxon>Eukaryota</taxon>
        <taxon>Fungi</taxon>
        <taxon>Dikarya</taxon>
        <taxon>Ascomycota</taxon>
        <taxon>Pezizomycotina</taxon>
        <taxon>Sordariomycetes</taxon>
        <taxon>Sordariomycetidae</taxon>
        <taxon>Cephalothecales</taxon>
        <taxon>Cephalothecaceae</taxon>
        <taxon>Phialemonium</taxon>
    </lineage>
</organism>
<dbReference type="PANTHER" id="PTHR43791">
    <property type="entry name" value="PERMEASE-RELATED"/>
    <property type="match status" value="1"/>
</dbReference>
<evidence type="ECO:0000313" key="10">
    <source>
        <dbReference type="Proteomes" id="UP001586593"/>
    </source>
</evidence>
<keyword evidence="10" id="KW-1185">Reference proteome</keyword>
<protein>
    <recommendedName>
        <fullName evidence="8">Major facilitator superfamily (MFS) profile domain-containing protein</fullName>
    </recommendedName>
</protein>
<dbReference type="SUPFAM" id="SSF103473">
    <property type="entry name" value="MFS general substrate transporter"/>
    <property type="match status" value="1"/>
</dbReference>
<dbReference type="Gene3D" id="1.20.1250.20">
    <property type="entry name" value="MFS general substrate transporter like domains"/>
    <property type="match status" value="2"/>
</dbReference>